<name>A0A2B4SD43_STYPI</name>
<dbReference type="CDD" id="cd01650">
    <property type="entry name" value="RT_nLTR_like"/>
    <property type="match status" value="1"/>
</dbReference>
<dbReference type="AlphaFoldDB" id="A0A2B4SD43"/>
<evidence type="ECO:0000256" key="1">
    <source>
        <dbReference type="SAM" id="MobiDB-lite"/>
    </source>
</evidence>
<evidence type="ECO:0000259" key="2">
    <source>
        <dbReference type="PROSITE" id="PS50878"/>
    </source>
</evidence>
<dbReference type="Proteomes" id="UP000225706">
    <property type="component" value="Unassembled WGS sequence"/>
</dbReference>
<feature type="domain" description="Reverse transcriptase" evidence="2">
    <location>
        <begin position="1"/>
        <end position="215"/>
    </location>
</feature>
<dbReference type="InterPro" id="IPR043502">
    <property type="entry name" value="DNA/RNA_pol_sf"/>
</dbReference>
<proteinExistence type="predicted"/>
<dbReference type="EMBL" id="LSMT01000126">
    <property type="protein sequence ID" value="PFX26452.1"/>
    <property type="molecule type" value="Genomic_DNA"/>
</dbReference>
<keyword evidence="3" id="KW-0548">Nucleotidyltransferase</keyword>
<dbReference type="Pfam" id="PF00078">
    <property type="entry name" value="RVT_1"/>
    <property type="match status" value="1"/>
</dbReference>
<keyword evidence="3" id="KW-0695">RNA-directed DNA polymerase</keyword>
<evidence type="ECO:0000313" key="4">
    <source>
        <dbReference type="Proteomes" id="UP000225706"/>
    </source>
</evidence>
<dbReference type="InterPro" id="IPR000477">
    <property type="entry name" value="RT_dom"/>
</dbReference>
<gene>
    <name evidence="3" type="primary">RTase</name>
    <name evidence="3" type="ORF">AWC38_SpisGene8884</name>
</gene>
<evidence type="ECO:0000313" key="3">
    <source>
        <dbReference type="EMBL" id="PFX26452.1"/>
    </source>
</evidence>
<dbReference type="SUPFAM" id="SSF56672">
    <property type="entry name" value="DNA/RNA polymerases"/>
    <property type="match status" value="1"/>
</dbReference>
<dbReference type="PANTHER" id="PTHR33332">
    <property type="entry name" value="REVERSE TRANSCRIPTASE DOMAIN-CONTAINING PROTEIN"/>
    <property type="match status" value="1"/>
</dbReference>
<feature type="region of interest" description="Disordered" evidence="1">
    <location>
        <begin position="202"/>
        <end position="229"/>
    </location>
</feature>
<organism evidence="3 4">
    <name type="scientific">Stylophora pistillata</name>
    <name type="common">Smooth cauliflower coral</name>
    <dbReference type="NCBI Taxonomy" id="50429"/>
    <lineage>
        <taxon>Eukaryota</taxon>
        <taxon>Metazoa</taxon>
        <taxon>Cnidaria</taxon>
        <taxon>Anthozoa</taxon>
        <taxon>Hexacorallia</taxon>
        <taxon>Scleractinia</taxon>
        <taxon>Astrocoeniina</taxon>
        <taxon>Pocilloporidae</taxon>
        <taxon>Stylophora</taxon>
    </lineage>
</organism>
<reference evidence="4" key="1">
    <citation type="journal article" date="2017" name="bioRxiv">
        <title>Comparative analysis of the genomes of Stylophora pistillata and Acropora digitifera provides evidence for extensive differences between species of corals.</title>
        <authorList>
            <person name="Voolstra C.R."/>
            <person name="Li Y."/>
            <person name="Liew Y.J."/>
            <person name="Baumgarten S."/>
            <person name="Zoccola D."/>
            <person name="Flot J.-F."/>
            <person name="Tambutte S."/>
            <person name="Allemand D."/>
            <person name="Aranda M."/>
        </authorList>
    </citation>
    <scope>NUCLEOTIDE SEQUENCE [LARGE SCALE GENOMIC DNA]</scope>
</reference>
<protein>
    <submittedName>
        <fullName evidence="3">Putative RNA-directed DNA polymerase from transposon BS</fullName>
    </submittedName>
</protein>
<dbReference type="GO" id="GO:0003964">
    <property type="term" value="F:RNA-directed DNA polymerase activity"/>
    <property type="evidence" value="ECO:0007669"/>
    <property type="project" value="UniProtKB-KW"/>
</dbReference>
<keyword evidence="3" id="KW-0808">Transferase</keyword>
<keyword evidence="4" id="KW-1185">Reference proteome</keyword>
<dbReference type="PROSITE" id="PS50878">
    <property type="entry name" value="RT_POL"/>
    <property type="match status" value="1"/>
</dbReference>
<comment type="caution">
    <text evidence="3">The sequence shown here is derived from an EMBL/GenBank/DDBJ whole genome shotgun (WGS) entry which is preliminary data.</text>
</comment>
<dbReference type="OrthoDB" id="6129079at2759"/>
<dbReference type="STRING" id="50429.A0A2B4SD43"/>
<feature type="compositionally biased region" description="Polar residues" evidence="1">
    <location>
        <begin position="213"/>
        <end position="229"/>
    </location>
</feature>
<sequence length="229" mass="25712">MTRLFTRLFTRLTNEIGELYQSAYKSNHNTETALIRVHNDIAMAIDQRNSAILVLFDVSAAFDTVDHGLLLSRLSNRFGIAGTVLEWFRSYLSDPTQFVQVNDACSASHVLESGVPQGSVLGPLLYSLYKSPLGEIARQHQMLYHFYADDTKLYITFRTSSVSDMNLSNTKSVNCVRDVDAWMLSNNLKLNKDKSEVLVISSSHRPRPPLSSAEISNETAQKVQAQKVH</sequence>
<accession>A0A2B4SD43</accession>